<comment type="pathway">
    <text evidence="6">Amino-acid biosynthesis; L-arginine biosynthesis; N(2)-acetyl-L-ornithine from L-glutamate: step 1/4.</text>
</comment>
<dbReference type="EC" id="2.3.1.1" evidence="6"/>
<feature type="active site" description="Nucleophile" evidence="6">
    <location>
        <position position="254"/>
    </location>
</feature>
<organism evidence="7 8">
    <name type="scientific">Paracoccus pacificus</name>
    <dbReference type="NCBI Taxonomy" id="1463598"/>
    <lineage>
        <taxon>Bacteria</taxon>
        <taxon>Pseudomonadati</taxon>
        <taxon>Pseudomonadota</taxon>
        <taxon>Alphaproteobacteria</taxon>
        <taxon>Rhodobacterales</taxon>
        <taxon>Paracoccaceae</taxon>
        <taxon>Paracoccus</taxon>
    </lineage>
</organism>
<keyword evidence="8" id="KW-1185">Reference proteome</keyword>
<dbReference type="Gene3D" id="3.60.70.12">
    <property type="entry name" value="L-amino peptidase D-ALA esterase/amidase"/>
    <property type="match status" value="1"/>
</dbReference>
<evidence type="ECO:0000256" key="5">
    <source>
        <dbReference type="ARBA" id="ARBA00023315"/>
    </source>
</evidence>
<feature type="site" description="Cleavage; by autolysis" evidence="6">
    <location>
        <begin position="253"/>
        <end position="254"/>
    </location>
</feature>
<sequence length="469" mass="48468">MAKNDTSKAMKKVRKAARKFAEEVLSHAELSSAGAEKKKARRKAEAAAATAAKPAKVKIVSPLAPASFPQLPVIAGVEFASAAAGVRYQGRTDVTMVRLAPGTTIAGAFTKSSTRAASVLDCQAKLAGRQDSAAGAAILVNSGNANAFTGAEGQRGVDAVAGAVAKALDIPAARVFTSSTGVIGEPLPAQKIVDVVDGLRDAMDAGGIRDAAEAIMTTDTFPKGAWAEIAGEGGPIRIAGIAKGSGMIAPDMATMLVYIFTDAKIAAPALQKLVSRQLDRTFNAITVDSDTSTSDALIVAATGKTTAAPITDMRSKVSREFAAALGAVMLDLAQQVVRDGEGATKFVEVQVTGAATPADAHKVAMAIANSPLVKTAIAGEDANWGRVVMAVGKSGAHADRDRLTIRFGDMILARDGWRDPGYDEAAASAYMKGDNLVLGVDLGLGKAKRTVWTCDLTHRYIDINADYRS</sequence>
<keyword evidence="6" id="KW-0028">Amino-acid biosynthesis</keyword>
<feature type="binding site" evidence="6">
    <location>
        <position position="469"/>
    </location>
    <ligand>
        <name>substrate</name>
    </ligand>
</feature>
<feature type="chain" id="PRO_5044912716" description="Arginine biosynthesis bifunctional protein ArgJ beta chain" evidence="6">
    <location>
        <begin position="254"/>
        <end position="469"/>
    </location>
</feature>
<evidence type="ECO:0000256" key="6">
    <source>
        <dbReference type="HAMAP-Rule" id="MF_01106"/>
    </source>
</evidence>
<comment type="pathway">
    <text evidence="6">Amino-acid biosynthesis; L-arginine biosynthesis; L-ornithine and N-acetyl-L-glutamate from L-glutamate and N(2)-acetyl-L-ornithine (cyclic): step 1/1.</text>
</comment>
<keyword evidence="5 6" id="KW-0012">Acyltransferase</keyword>
<name>A0ABW4R8Y3_9RHOB</name>
<dbReference type="PANTHER" id="PTHR23100:SF0">
    <property type="entry name" value="ARGININE BIOSYNTHESIS BIFUNCTIONAL PROTEIN ARGJ, MITOCHONDRIAL"/>
    <property type="match status" value="1"/>
</dbReference>
<dbReference type="GO" id="GO:0004358">
    <property type="term" value="F:L-glutamate N-acetyltransferase activity, acting on acetyl-L-ornithine as donor"/>
    <property type="evidence" value="ECO:0007669"/>
    <property type="project" value="UniProtKB-EC"/>
</dbReference>
<comment type="catalytic activity">
    <reaction evidence="6">
        <text>L-glutamate + acetyl-CoA = N-acetyl-L-glutamate + CoA + H(+)</text>
        <dbReference type="Rhea" id="RHEA:24292"/>
        <dbReference type="ChEBI" id="CHEBI:15378"/>
        <dbReference type="ChEBI" id="CHEBI:29985"/>
        <dbReference type="ChEBI" id="CHEBI:44337"/>
        <dbReference type="ChEBI" id="CHEBI:57287"/>
        <dbReference type="ChEBI" id="CHEBI:57288"/>
        <dbReference type="EC" id="2.3.1.1"/>
    </reaction>
</comment>
<comment type="function">
    <text evidence="6">Catalyzes two activities which are involved in the cyclic version of arginine biosynthesis: the synthesis of N-acetylglutamate from glutamate and acetyl-CoA as the acetyl donor, and of ornithine by transacetylation between N(2)-acetylornithine and glutamate.</text>
</comment>
<dbReference type="NCBIfam" id="TIGR00120">
    <property type="entry name" value="ArgJ"/>
    <property type="match status" value="1"/>
</dbReference>
<feature type="binding site" evidence="6">
    <location>
        <position position="243"/>
    </location>
    <ligand>
        <name>substrate</name>
    </ligand>
</feature>
<comment type="subunit">
    <text evidence="2 6">Heterotetramer of two alpha and two beta chains.</text>
</comment>
<dbReference type="HAMAP" id="MF_01106">
    <property type="entry name" value="ArgJ"/>
    <property type="match status" value="1"/>
</dbReference>
<evidence type="ECO:0000313" key="7">
    <source>
        <dbReference type="EMBL" id="MFD1882681.1"/>
    </source>
</evidence>
<dbReference type="InterPro" id="IPR002813">
    <property type="entry name" value="Arg_biosynth_ArgJ"/>
</dbReference>
<feature type="site" description="Involved in the stabilization of negative charge on the oxyanion by the formation of the oxyanion hole" evidence="6">
    <location>
        <position position="181"/>
    </location>
</feature>
<comment type="subcellular location">
    <subcellularLocation>
        <location evidence="6">Cytoplasm</location>
    </subcellularLocation>
</comment>
<dbReference type="InterPro" id="IPR016117">
    <property type="entry name" value="ArgJ-like_dom_sf"/>
</dbReference>
<feature type="binding site" evidence="6">
    <location>
        <position position="217"/>
    </location>
    <ligand>
        <name>substrate</name>
    </ligand>
</feature>
<evidence type="ECO:0000256" key="3">
    <source>
        <dbReference type="ARBA" id="ARBA00022679"/>
    </source>
</evidence>
<keyword evidence="6" id="KW-0963">Cytoplasm</keyword>
<comment type="caution">
    <text evidence="7">The sequence shown here is derived from an EMBL/GenBank/DDBJ whole genome shotgun (WGS) entry which is preliminary data.</text>
</comment>
<comment type="similarity">
    <text evidence="1 6">Belongs to the ArgJ family.</text>
</comment>
<feature type="binding site" evidence="6">
    <location>
        <position position="254"/>
    </location>
    <ligand>
        <name>substrate</name>
    </ligand>
</feature>
<keyword evidence="6" id="KW-0511">Multifunctional enzyme</keyword>
<evidence type="ECO:0000313" key="8">
    <source>
        <dbReference type="Proteomes" id="UP001597213"/>
    </source>
</evidence>
<protein>
    <recommendedName>
        <fullName evidence="6">Arginine biosynthesis bifunctional protein ArgJ</fullName>
    </recommendedName>
    <domain>
        <recommendedName>
            <fullName evidence="6">Glutamate N-acetyltransferase</fullName>
            <ecNumber evidence="6">2.3.1.35</ecNumber>
        </recommendedName>
        <alternativeName>
            <fullName evidence="6">Ornithine acetyltransferase</fullName>
            <shortName evidence="6">OATase</shortName>
        </alternativeName>
        <alternativeName>
            <fullName evidence="6">Ornithine transacetylase</fullName>
        </alternativeName>
    </domain>
    <domain>
        <recommendedName>
            <fullName evidence="6">Amino-acid acetyltransferase</fullName>
            <ecNumber evidence="6">2.3.1.1</ecNumber>
        </recommendedName>
        <alternativeName>
            <fullName evidence="6">N-acetylglutamate synthase</fullName>
            <shortName evidence="6">AGSase</shortName>
        </alternativeName>
    </domain>
    <component>
        <recommendedName>
            <fullName evidence="6">Arginine biosynthesis bifunctional protein ArgJ alpha chain</fullName>
        </recommendedName>
    </component>
    <component>
        <recommendedName>
            <fullName evidence="6">Arginine biosynthesis bifunctional protein ArgJ beta chain</fullName>
        </recommendedName>
    </component>
</protein>
<feature type="chain" id="PRO_5044912717" description="Arginine biosynthesis bifunctional protein ArgJ alpha chain" evidence="6">
    <location>
        <begin position="1"/>
        <end position="253"/>
    </location>
</feature>
<keyword evidence="6" id="KW-0055">Arginine biosynthesis</keyword>
<gene>
    <name evidence="6 7" type="primary">argJ</name>
    <name evidence="7" type="ORF">ACFSCT_13235</name>
</gene>
<dbReference type="Pfam" id="PF01960">
    <property type="entry name" value="ArgJ"/>
    <property type="match status" value="1"/>
</dbReference>
<dbReference type="EC" id="2.3.1.35" evidence="6"/>
<comment type="catalytic activity">
    <reaction evidence="6">
        <text>N(2)-acetyl-L-ornithine + L-glutamate = N-acetyl-L-glutamate + L-ornithine</text>
        <dbReference type="Rhea" id="RHEA:15349"/>
        <dbReference type="ChEBI" id="CHEBI:29985"/>
        <dbReference type="ChEBI" id="CHEBI:44337"/>
        <dbReference type="ChEBI" id="CHEBI:46911"/>
        <dbReference type="ChEBI" id="CHEBI:57805"/>
        <dbReference type="EC" id="2.3.1.35"/>
    </reaction>
</comment>
<dbReference type="Gene3D" id="3.10.20.340">
    <property type="entry name" value="ArgJ beta chain, C-terminal domain"/>
    <property type="match status" value="1"/>
</dbReference>
<dbReference type="InterPro" id="IPR042195">
    <property type="entry name" value="ArgJ_beta_C"/>
</dbReference>
<accession>A0ABW4R8Y3</accession>
<dbReference type="CDD" id="cd02152">
    <property type="entry name" value="OAT"/>
    <property type="match status" value="1"/>
</dbReference>
<feature type="binding site" evidence="6">
    <location>
        <position position="464"/>
    </location>
    <ligand>
        <name>substrate</name>
    </ligand>
</feature>
<keyword evidence="3 6" id="KW-0808">Transferase</keyword>
<reference evidence="8" key="1">
    <citation type="journal article" date="2019" name="Int. J. Syst. Evol. Microbiol.">
        <title>The Global Catalogue of Microorganisms (GCM) 10K type strain sequencing project: providing services to taxonomists for standard genome sequencing and annotation.</title>
        <authorList>
            <consortium name="The Broad Institute Genomics Platform"/>
            <consortium name="The Broad Institute Genome Sequencing Center for Infectious Disease"/>
            <person name="Wu L."/>
            <person name="Ma J."/>
        </authorList>
    </citation>
    <scope>NUCLEOTIDE SEQUENCE [LARGE SCALE GENOMIC DNA]</scope>
    <source>
        <strain evidence="8">CCUG 56029</strain>
    </source>
</reference>
<feature type="site" description="Involved in the stabilization of negative charge on the oxyanion by the formation of the oxyanion hole" evidence="6">
    <location>
        <position position="180"/>
    </location>
</feature>
<proteinExistence type="inferred from homology"/>
<dbReference type="EMBL" id="JBHUEN010000043">
    <property type="protein sequence ID" value="MFD1882681.1"/>
    <property type="molecule type" value="Genomic_DNA"/>
</dbReference>
<evidence type="ECO:0000256" key="2">
    <source>
        <dbReference type="ARBA" id="ARBA00011475"/>
    </source>
</evidence>
<evidence type="ECO:0000256" key="4">
    <source>
        <dbReference type="ARBA" id="ARBA00022813"/>
    </source>
</evidence>
<dbReference type="RefSeq" id="WP_379143446.1">
    <property type="nucleotide sequence ID" value="NZ_JBHUEN010000043.1"/>
</dbReference>
<dbReference type="NCBIfam" id="NF003802">
    <property type="entry name" value="PRK05388.1"/>
    <property type="match status" value="1"/>
</dbReference>
<dbReference type="PANTHER" id="PTHR23100">
    <property type="entry name" value="ARGININE BIOSYNTHESIS BIFUNCTIONAL PROTEIN ARGJ"/>
    <property type="match status" value="1"/>
</dbReference>
<keyword evidence="4 6" id="KW-0068">Autocatalytic cleavage</keyword>
<dbReference type="Proteomes" id="UP001597213">
    <property type="component" value="Unassembled WGS sequence"/>
</dbReference>
<dbReference type="SUPFAM" id="SSF56266">
    <property type="entry name" value="DmpA/ArgJ-like"/>
    <property type="match status" value="1"/>
</dbReference>
<evidence type="ECO:0000256" key="1">
    <source>
        <dbReference type="ARBA" id="ARBA00006774"/>
    </source>
</evidence>
<feature type="binding site" evidence="6">
    <location>
        <position position="341"/>
    </location>
    <ligand>
        <name>substrate</name>
    </ligand>
</feature>